<evidence type="ECO:0000313" key="4">
    <source>
        <dbReference type="EMBL" id="KAG9252683.1"/>
    </source>
</evidence>
<reference evidence="4" key="1">
    <citation type="journal article" date="2021" name="IMA Fungus">
        <title>Genomic characterization of three marine fungi, including Emericellopsis atlantica sp. nov. with signatures of a generalist lifestyle and marine biomass degradation.</title>
        <authorList>
            <person name="Hagestad O.C."/>
            <person name="Hou L."/>
            <person name="Andersen J.H."/>
            <person name="Hansen E.H."/>
            <person name="Altermark B."/>
            <person name="Li C."/>
            <person name="Kuhnert E."/>
            <person name="Cox R.J."/>
            <person name="Crous P.W."/>
            <person name="Spatafora J.W."/>
            <person name="Lail K."/>
            <person name="Amirebrahimi M."/>
            <person name="Lipzen A."/>
            <person name="Pangilinan J."/>
            <person name="Andreopoulos W."/>
            <person name="Hayes R.D."/>
            <person name="Ng V."/>
            <person name="Grigoriev I.V."/>
            <person name="Jackson S.A."/>
            <person name="Sutton T.D.S."/>
            <person name="Dobson A.D.W."/>
            <person name="Rama T."/>
        </authorList>
    </citation>
    <scope>NUCLEOTIDE SEQUENCE</scope>
    <source>
        <strain evidence="4">TS7</strain>
    </source>
</reference>
<dbReference type="PANTHER" id="PTHR24320:SF236">
    <property type="entry name" value="SHORT-CHAIN DEHYDROGENASE-RELATED"/>
    <property type="match status" value="1"/>
</dbReference>
<comment type="caution">
    <text evidence="4">The sequence shown here is derived from an EMBL/GenBank/DDBJ whole genome shotgun (WGS) entry which is preliminary data.</text>
</comment>
<dbReference type="PRINTS" id="PR00081">
    <property type="entry name" value="GDHRDH"/>
</dbReference>
<dbReference type="AlphaFoldDB" id="A0A9P7ZID5"/>
<dbReference type="GeneID" id="70294725"/>
<organism evidence="4 5">
    <name type="scientific">Emericellopsis atlantica</name>
    <dbReference type="NCBI Taxonomy" id="2614577"/>
    <lineage>
        <taxon>Eukaryota</taxon>
        <taxon>Fungi</taxon>
        <taxon>Dikarya</taxon>
        <taxon>Ascomycota</taxon>
        <taxon>Pezizomycotina</taxon>
        <taxon>Sordariomycetes</taxon>
        <taxon>Hypocreomycetidae</taxon>
        <taxon>Hypocreales</taxon>
        <taxon>Bionectriaceae</taxon>
        <taxon>Emericellopsis</taxon>
    </lineage>
</organism>
<proteinExistence type="inferred from homology"/>
<dbReference type="OrthoDB" id="191139at2759"/>
<dbReference type="Gene3D" id="3.40.50.720">
    <property type="entry name" value="NAD(P)-binding Rossmann-like Domain"/>
    <property type="match status" value="1"/>
</dbReference>
<protein>
    <submittedName>
        <fullName evidence="4">Short-chain dehydrogenase</fullName>
    </submittedName>
</protein>
<evidence type="ECO:0000256" key="1">
    <source>
        <dbReference type="ARBA" id="ARBA00006484"/>
    </source>
</evidence>
<keyword evidence="2" id="KW-0521">NADP</keyword>
<dbReference type="Pfam" id="PF00106">
    <property type="entry name" value="adh_short"/>
    <property type="match status" value="1"/>
</dbReference>
<dbReference type="InterPro" id="IPR002347">
    <property type="entry name" value="SDR_fam"/>
</dbReference>
<evidence type="ECO:0000256" key="2">
    <source>
        <dbReference type="ARBA" id="ARBA00022857"/>
    </source>
</evidence>
<gene>
    <name evidence="4" type="ORF">F5Z01DRAFT_660265</name>
</gene>
<dbReference type="RefSeq" id="XP_046116607.1">
    <property type="nucleotide sequence ID" value="XM_046263822.1"/>
</dbReference>
<sequence length="323" mass="35336">MGSAWTKLIPPAAHLTEKNLPDQTGKVFIVTGSSSGVGRELAQILYSHNAKVYVAARSASKAAAAIQSIKTNFPNAKGELIFLDLDLSDLETIKQSANEFLTKESRLDVLFNNAGVMCPPQGSKTKQGYELQIGTNNLAPYLFSKLLTPLLLKTAKTAPAGSVRIVWVSSAAAEMMSPQGGVNMQNLDYKVDQSMWYKYGVSKAGNYYHATTFAKKYGSEGLISVACDPGNLKTDLQRNMSKLHLLLIGWSQYHPIYGSYTEMFSGLSPEVTLERNGAWIAPWGRFVDIRKDLAAGHKTRAEGGTGIADAFAEWTEEQIRPYQ</sequence>
<name>A0A9P7ZID5_9HYPO</name>
<dbReference type="PANTHER" id="PTHR24320">
    <property type="entry name" value="RETINOL DEHYDROGENASE"/>
    <property type="match status" value="1"/>
</dbReference>
<comment type="similarity">
    <text evidence="1">Belongs to the short-chain dehydrogenases/reductases (SDR) family.</text>
</comment>
<dbReference type="GO" id="GO:0016491">
    <property type="term" value="F:oxidoreductase activity"/>
    <property type="evidence" value="ECO:0007669"/>
    <property type="project" value="UniProtKB-KW"/>
</dbReference>
<dbReference type="EMBL" id="MU251261">
    <property type="protein sequence ID" value="KAG9252683.1"/>
    <property type="molecule type" value="Genomic_DNA"/>
</dbReference>
<dbReference type="SUPFAM" id="SSF51735">
    <property type="entry name" value="NAD(P)-binding Rossmann-fold domains"/>
    <property type="match status" value="1"/>
</dbReference>
<evidence type="ECO:0000313" key="5">
    <source>
        <dbReference type="Proteomes" id="UP000887229"/>
    </source>
</evidence>
<keyword evidence="3" id="KW-0560">Oxidoreductase</keyword>
<dbReference type="Proteomes" id="UP000887229">
    <property type="component" value="Unassembled WGS sequence"/>
</dbReference>
<evidence type="ECO:0000256" key="3">
    <source>
        <dbReference type="ARBA" id="ARBA00023002"/>
    </source>
</evidence>
<accession>A0A9P7ZID5</accession>
<keyword evidence="5" id="KW-1185">Reference proteome</keyword>
<dbReference type="InterPro" id="IPR036291">
    <property type="entry name" value="NAD(P)-bd_dom_sf"/>
</dbReference>